<accession>A0A6J6C3U9</accession>
<proteinExistence type="predicted"/>
<gene>
    <name evidence="2" type="ORF">UFOPK1503_00643</name>
</gene>
<evidence type="ECO:0000256" key="1">
    <source>
        <dbReference type="SAM" id="Phobius"/>
    </source>
</evidence>
<feature type="transmembrane region" description="Helical" evidence="1">
    <location>
        <begin position="207"/>
        <end position="228"/>
    </location>
</feature>
<feature type="transmembrane region" description="Helical" evidence="1">
    <location>
        <begin position="99"/>
        <end position="117"/>
    </location>
</feature>
<keyword evidence="1" id="KW-0472">Membrane</keyword>
<reference evidence="2" key="1">
    <citation type="submission" date="2020-05" db="EMBL/GenBank/DDBJ databases">
        <authorList>
            <person name="Chiriac C."/>
            <person name="Salcher M."/>
            <person name="Ghai R."/>
            <person name="Kavagutti S V."/>
        </authorList>
    </citation>
    <scope>NUCLEOTIDE SEQUENCE</scope>
</reference>
<dbReference type="EMBL" id="CAEZST010000008">
    <property type="protein sequence ID" value="CAB4546031.1"/>
    <property type="molecule type" value="Genomic_DNA"/>
</dbReference>
<organism evidence="2">
    <name type="scientific">freshwater metagenome</name>
    <dbReference type="NCBI Taxonomy" id="449393"/>
    <lineage>
        <taxon>unclassified sequences</taxon>
        <taxon>metagenomes</taxon>
        <taxon>ecological metagenomes</taxon>
    </lineage>
</organism>
<keyword evidence="1" id="KW-0812">Transmembrane</keyword>
<protein>
    <submittedName>
        <fullName evidence="2">Unannotated protein</fullName>
    </submittedName>
</protein>
<name>A0A6J6C3U9_9ZZZZ</name>
<feature type="transmembrane region" description="Helical" evidence="1">
    <location>
        <begin position="76"/>
        <end position="93"/>
    </location>
</feature>
<evidence type="ECO:0000313" key="2">
    <source>
        <dbReference type="EMBL" id="CAB4546031.1"/>
    </source>
</evidence>
<sequence>MDLRQLAALLSAGVDLKTALSELKATDLPEELVLGIRLGAPLKTLLISLSAQQEILDRAIAELNQALAMPRATRRLLLWLPALTLALTVLTGISSLASLINPLVLISLLLGSLLLLLGNRISNRMLSGIDYEFSISELQKFSVAIAAGMNVGQIANYFPNLLSSEKVAKLVSLTKRTGAGLAALVESEIENTLQRQLAEKIAALRTLSVRLLIPLGTTTLPAFMLFTIPPTMVGLTK</sequence>
<dbReference type="AlphaFoldDB" id="A0A6J6C3U9"/>
<keyword evidence="1" id="KW-1133">Transmembrane helix</keyword>